<sequence>MYRKYIVLMENRPCGRVILDMSVLMHLFVWCCGCIYLFFVWCCKSTLGQRRIHFRPELNLVRCSARRLVSYPTHSFASQCFILITRGTHPNIRSVRTPLIVRRIVDKIIVSFFDKSFEFEALFFVPRTQVLP</sequence>
<proteinExistence type="predicted"/>
<evidence type="ECO:0000256" key="1">
    <source>
        <dbReference type="SAM" id="Phobius"/>
    </source>
</evidence>
<protein>
    <submittedName>
        <fullName evidence="2">Uncharacterized protein</fullName>
    </submittedName>
</protein>
<reference evidence="2" key="1">
    <citation type="submission" date="2021-05" db="EMBL/GenBank/DDBJ databases">
        <authorList>
            <person name="Alioto T."/>
            <person name="Alioto T."/>
            <person name="Gomez Garrido J."/>
        </authorList>
    </citation>
    <scope>NUCLEOTIDE SEQUENCE</scope>
</reference>
<dbReference type="EMBL" id="HBUF01600598">
    <property type="protein sequence ID" value="CAG6776023.1"/>
    <property type="molecule type" value="Transcribed_RNA"/>
</dbReference>
<keyword evidence="1" id="KW-1133">Transmembrane helix</keyword>
<evidence type="ECO:0000313" key="2">
    <source>
        <dbReference type="EMBL" id="CAG6776023.1"/>
    </source>
</evidence>
<feature type="transmembrane region" description="Helical" evidence="1">
    <location>
        <begin position="21"/>
        <end position="41"/>
    </location>
</feature>
<organism evidence="2">
    <name type="scientific">Cacopsylla melanoneura</name>
    <dbReference type="NCBI Taxonomy" id="428564"/>
    <lineage>
        <taxon>Eukaryota</taxon>
        <taxon>Metazoa</taxon>
        <taxon>Ecdysozoa</taxon>
        <taxon>Arthropoda</taxon>
        <taxon>Hexapoda</taxon>
        <taxon>Insecta</taxon>
        <taxon>Pterygota</taxon>
        <taxon>Neoptera</taxon>
        <taxon>Paraneoptera</taxon>
        <taxon>Hemiptera</taxon>
        <taxon>Sternorrhyncha</taxon>
        <taxon>Psylloidea</taxon>
        <taxon>Psyllidae</taxon>
        <taxon>Psyllinae</taxon>
        <taxon>Cacopsylla</taxon>
    </lineage>
</organism>
<name>A0A8D9F387_9HEMI</name>
<keyword evidence="1" id="KW-0472">Membrane</keyword>
<accession>A0A8D9F387</accession>
<dbReference type="AlphaFoldDB" id="A0A8D9F387"/>
<keyword evidence="1" id="KW-0812">Transmembrane</keyword>